<dbReference type="Proteomes" id="UP000515976">
    <property type="component" value="Chromosome"/>
</dbReference>
<dbReference type="AlphaFoldDB" id="A0A7G9R3J2"/>
<protein>
    <submittedName>
        <fullName evidence="2">Uncharacterized protein</fullName>
    </submittedName>
</protein>
<keyword evidence="3" id="KW-1185">Reference proteome</keyword>
<reference evidence="2 3" key="1">
    <citation type="submission" date="2020-08" db="EMBL/GenBank/DDBJ databases">
        <title>Genome sequence of Phycicoccus endophyticus JCM 31784T.</title>
        <authorList>
            <person name="Hyun D.-W."/>
            <person name="Bae J.-W."/>
        </authorList>
    </citation>
    <scope>NUCLEOTIDE SEQUENCE [LARGE SCALE GENOMIC DNA]</scope>
    <source>
        <strain evidence="2 3">JCM 31784</strain>
    </source>
</reference>
<sequence>MTLTTRRPTGLPAWPILLIAGVEKSGKTYAAAAASASALVGRTLWVGVGEDDPDEYGAIPGARFEIVEHDGTYRGILGVLDECVTELAKTTKGDRPGLIVLDSATRLWNLLSDEAQEAANRRARKKAQQNRKPEPEGDATISMDLWNLAKQRWDHVMDCLREHQGPSIVTARLDLTSVVNDRGDPTPDRVWKVQAHKSLPYDVGAIVELPAPGEAVLTGVRSLRVKNAQVARRPFPQFTVEKLWTEMGLAETSGPRRHTTSDAAASVTADDRAAHTAQTLIAQIADLTQAKGIDPNVIVRDWMDSHNGQHIKDATDVGALELLRDDLAAKETPA</sequence>
<dbReference type="RefSeq" id="WP_166102387.1">
    <property type="nucleotide sequence ID" value="NZ_BMMY01000002.1"/>
</dbReference>
<feature type="region of interest" description="Disordered" evidence="1">
    <location>
        <begin position="119"/>
        <end position="139"/>
    </location>
</feature>
<evidence type="ECO:0000313" key="3">
    <source>
        <dbReference type="Proteomes" id="UP000515976"/>
    </source>
</evidence>
<dbReference type="KEGG" id="pei:H9L10_03665"/>
<name>A0A7G9R3J2_9MICO</name>
<accession>A0A7G9R3J2</accession>
<proteinExistence type="predicted"/>
<evidence type="ECO:0000256" key="1">
    <source>
        <dbReference type="SAM" id="MobiDB-lite"/>
    </source>
</evidence>
<evidence type="ECO:0000313" key="2">
    <source>
        <dbReference type="EMBL" id="QNN50167.1"/>
    </source>
</evidence>
<organism evidence="2 3">
    <name type="scientific">Phycicoccus endophyticus</name>
    <dbReference type="NCBI Taxonomy" id="1690220"/>
    <lineage>
        <taxon>Bacteria</taxon>
        <taxon>Bacillati</taxon>
        <taxon>Actinomycetota</taxon>
        <taxon>Actinomycetes</taxon>
        <taxon>Micrococcales</taxon>
        <taxon>Intrasporangiaceae</taxon>
        <taxon>Phycicoccus</taxon>
    </lineage>
</organism>
<dbReference type="EMBL" id="CP060712">
    <property type="protein sequence ID" value="QNN50167.1"/>
    <property type="molecule type" value="Genomic_DNA"/>
</dbReference>
<gene>
    <name evidence="2" type="ORF">H9L10_03665</name>
</gene>